<name>A0A0T5NQ41_9RHOB</name>
<evidence type="ECO:0000256" key="1">
    <source>
        <dbReference type="ARBA" id="ARBA00009437"/>
    </source>
</evidence>
<dbReference type="InterPro" id="IPR000847">
    <property type="entry name" value="LysR_HTH_N"/>
</dbReference>
<keyword evidence="3" id="KW-0238">DNA-binding</keyword>
<dbReference type="GO" id="GO:0003700">
    <property type="term" value="F:DNA-binding transcription factor activity"/>
    <property type="evidence" value="ECO:0007669"/>
    <property type="project" value="InterPro"/>
</dbReference>
<reference evidence="6 7" key="1">
    <citation type="submission" date="2015-04" db="EMBL/GenBank/DDBJ databases">
        <title>The draft genome sequence of Roseovarius sp.R12b.</title>
        <authorList>
            <person name="Li G."/>
            <person name="Lai Q."/>
            <person name="Shao Z."/>
            <person name="Yan P."/>
        </authorList>
    </citation>
    <scope>NUCLEOTIDE SEQUENCE [LARGE SCALE GENOMIC DNA]</scope>
    <source>
        <strain evidence="6 7">R12B</strain>
    </source>
</reference>
<keyword evidence="4" id="KW-0804">Transcription</keyword>
<evidence type="ECO:0000313" key="6">
    <source>
        <dbReference type="EMBL" id="KRS11080.1"/>
    </source>
</evidence>
<gene>
    <name evidence="6" type="ORF">XM53_17570</name>
</gene>
<dbReference type="Pfam" id="PF00126">
    <property type="entry name" value="HTH_1"/>
    <property type="match status" value="1"/>
</dbReference>
<feature type="domain" description="HTH lysR-type" evidence="5">
    <location>
        <begin position="1"/>
        <end position="60"/>
    </location>
</feature>
<dbReference type="PANTHER" id="PTHR30579">
    <property type="entry name" value="TRANSCRIPTIONAL REGULATOR"/>
    <property type="match status" value="1"/>
</dbReference>
<comment type="caution">
    <text evidence="6">The sequence shown here is derived from an EMBL/GenBank/DDBJ whole genome shotgun (WGS) entry which is preliminary data.</text>
</comment>
<evidence type="ECO:0000256" key="3">
    <source>
        <dbReference type="ARBA" id="ARBA00023125"/>
    </source>
</evidence>
<evidence type="ECO:0000313" key="7">
    <source>
        <dbReference type="Proteomes" id="UP000051295"/>
    </source>
</evidence>
<dbReference type="Proteomes" id="UP000051295">
    <property type="component" value="Unassembled WGS sequence"/>
</dbReference>
<organism evidence="6 7">
    <name type="scientific">Roseovarius atlanticus</name>
    <dbReference type="NCBI Taxonomy" id="1641875"/>
    <lineage>
        <taxon>Bacteria</taxon>
        <taxon>Pseudomonadati</taxon>
        <taxon>Pseudomonadota</taxon>
        <taxon>Alphaproteobacteria</taxon>
        <taxon>Rhodobacterales</taxon>
        <taxon>Roseobacteraceae</taxon>
        <taxon>Roseovarius</taxon>
    </lineage>
</organism>
<dbReference type="InterPro" id="IPR050176">
    <property type="entry name" value="LTTR"/>
</dbReference>
<dbReference type="GO" id="GO:0003677">
    <property type="term" value="F:DNA binding"/>
    <property type="evidence" value="ECO:0007669"/>
    <property type="project" value="UniProtKB-KW"/>
</dbReference>
<evidence type="ECO:0000256" key="4">
    <source>
        <dbReference type="ARBA" id="ARBA00023163"/>
    </source>
</evidence>
<dbReference type="PROSITE" id="PS50931">
    <property type="entry name" value="HTH_LYSR"/>
    <property type="match status" value="1"/>
</dbReference>
<dbReference type="PANTHER" id="PTHR30579:SF7">
    <property type="entry name" value="HTH-TYPE TRANSCRIPTIONAL REGULATOR LRHA-RELATED"/>
    <property type="match status" value="1"/>
</dbReference>
<dbReference type="Gene3D" id="1.10.10.10">
    <property type="entry name" value="Winged helix-like DNA-binding domain superfamily/Winged helix DNA-binding domain"/>
    <property type="match status" value="1"/>
</dbReference>
<evidence type="ECO:0000259" key="5">
    <source>
        <dbReference type="PROSITE" id="PS50931"/>
    </source>
</evidence>
<dbReference type="InterPro" id="IPR036390">
    <property type="entry name" value="WH_DNA-bd_sf"/>
</dbReference>
<dbReference type="InterPro" id="IPR036388">
    <property type="entry name" value="WH-like_DNA-bd_sf"/>
</dbReference>
<dbReference type="PATRIC" id="fig|1641875.4.peg.2017"/>
<evidence type="ECO:0000256" key="2">
    <source>
        <dbReference type="ARBA" id="ARBA00023015"/>
    </source>
</evidence>
<protein>
    <recommendedName>
        <fullName evidence="5">HTH lysR-type domain-containing protein</fullName>
    </recommendedName>
</protein>
<dbReference type="EMBL" id="LAXJ01000023">
    <property type="protein sequence ID" value="KRS11080.1"/>
    <property type="molecule type" value="Genomic_DNA"/>
</dbReference>
<keyword evidence="7" id="KW-1185">Reference proteome</keyword>
<dbReference type="AlphaFoldDB" id="A0A0T5NQ41"/>
<comment type="similarity">
    <text evidence="1">Belongs to the LysR transcriptional regulatory family.</text>
</comment>
<dbReference type="SUPFAM" id="SSF46785">
    <property type="entry name" value="Winged helix' DNA-binding domain"/>
    <property type="match status" value="1"/>
</dbReference>
<sequence>MDIALIKTFLEVAATGSFVQASDRLFVTQSAVSLRVQRLEENLDRPVFARSKATREIMPSNFKFC</sequence>
<dbReference type="PRINTS" id="PR00039">
    <property type="entry name" value="HTHLYSR"/>
</dbReference>
<dbReference type="OrthoDB" id="9815174at2"/>
<proteinExistence type="inferred from homology"/>
<keyword evidence="2" id="KW-0805">Transcription regulation</keyword>
<accession>A0A0T5NQ41</accession>